<dbReference type="GO" id="GO:0000387">
    <property type="term" value="P:spliceosomal snRNP assembly"/>
    <property type="evidence" value="ECO:0007669"/>
    <property type="project" value="TreeGrafter"/>
</dbReference>
<organism evidence="8 9">
    <name type="scientific">Galendromus occidentalis</name>
    <name type="common">western predatory mite</name>
    <dbReference type="NCBI Taxonomy" id="34638"/>
    <lineage>
        <taxon>Eukaryota</taxon>
        <taxon>Metazoa</taxon>
        <taxon>Ecdysozoa</taxon>
        <taxon>Arthropoda</taxon>
        <taxon>Chelicerata</taxon>
        <taxon>Arachnida</taxon>
        <taxon>Acari</taxon>
        <taxon>Parasitiformes</taxon>
        <taxon>Mesostigmata</taxon>
        <taxon>Gamasina</taxon>
        <taxon>Phytoseioidea</taxon>
        <taxon>Phytoseiidae</taxon>
        <taxon>Typhlodrominae</taxon>
        <taxon>Galendromus</taxon>
    </lineage>
</organism>
<dbReference type="RefSeq" id="XP_003745421.1">
    <property type="nucleotide sequence ID" value="XM_003745373.2"/>
</dbReference>
<dbReference type="KEGG" id="goe:100906514"/>
<dbReference type="KEGG" id="goe:100903645"/>
<reference evidence="9 10" key="1">
    <citation type="submission" date="2025-04" db="UniProtKB">
        <authorList>
            <consortium name="RefSeq"/>
        </authorList>
    </citation>
    <scope>IDENTIFICATION</scope>
</reference>
<dbReference type="PANTHER" id="PTHR19877:SF13">
    <property type="entry name" value="SERINE-THREONINE KINASE RECEPTOR-ASSOCIATED PROTEIN"/>
    <property type="match status" value="1"/>
</dbReference>
<evidence type="ECO:0000256" key="4">
    <source>
        <dbReference type="ARBA" id="ARBA00023187"/>
    </source>
</evidence>
<dbReference type="InterPro" id="IPR019775">
    <property type="entry name" value="WD40_repeat_CS"/>
</dbReference>
<dbReference type="Gene3D" id="2.130.10.10">
    <property type="entry name" value="YVTN repeat-like/Quinoprotein amine dehydrogenase"/>
    <property type="match status" value="3"/>
</dbReference>
<evidence type="ECO:0000256" key="2">
    <source>
        <dbReference type="ARBA" id="ARBA00022664"/>
    </source>
</evidence>
<feature type="repeat" description="WD" evidence="7">
    <location>
        <begin position="266"/>
        <end position="298"/>
    </location>
</feature>
<keyword evidence="3" id="KW-0677">Repeat</keyword>
<comment type="similarity">
    <text evidence="5">Belongs to the WD repeat STRAP family.</text>
</comment>
<evidence type="ECO:0000313" key="9">
    <source>
        <dbReference type="RefSeq" id="XP_003740623.1"/>
    </source>
</evidence>
<evidence type="ECO:0000256" key="7">
    <source>
        <dbReference type="PROSITE-ProRule" id="PRU00221"/>
    </source>
</evidence>
<dbReference type="Proteomes" id="UP000694867">
    <property type="component" value="Unplaced"/>
</dbReference>
<dbReference type="RefSeq" id="XP_003740623.1">
    <property type="nucleotide sequence ID" value="XM_003740575.2"/>
</dbReference>
<protein>
    <recommendedName>
        <fullName evidence="6">Serine-threonine kinase receptor-associated protein</fullName>
    </recommendedName>
</protein>
<name>A0AAJ6QQJ4_9ACAR</name>
<dbReference type="SMART" id="SM00320">
    <property type="entry name" value="WD40"/>
    <property type="match status" value="6"/>
</dbReference>
<dbReference type="PANTHER" id="PTHR19877">
    <property type="entry name" value="EUKARYOTIC TRANSLATION INITIATION FACTOR 3 SUBUNIT I"/>
    <property type="match status" value="1"/>
</dbReference>
<evidence type="ECO:0000256" key="6">
    <source>
        <dbReference type="ARBA" id="ARBA00040390"/>
    </source>
</evidence>
<dbReference type="InterPro" id="IPR020472">
    <property type="entry name" value="WD40_PAC1"/>
</dbReference>
<proteinExistence type="inferred from homology"/>
<evidence type="ECO:0000313" key="10">
    <source>
        <dbReference type="RefSeq" id="XP_003745421.1"/>
    </source>
</evidence>
<sequence length="323" mass="35364">MASANLRQVVLTCSGHTRPVVDLCFARSQSGKCLLISACKDGKPMLRDGVTGDWIGTFEGHKGAVWSVHMDPSATLAATGSADFSAKIWDLSTGNEKLSLPHKHIVRAVELSPDGSQLTTGSADKIIRRFDLSAGDDKEAFTFDGHHGAVKYVRLLGDGKRLLSVGDDRSIRVWDFISGECIHTQQLPGIPQSLEISANGEQFVITMDRKVTFWSTVNYQMMREFELPCKMYAASLHSAGEFFVCGGDDFKMYKMNYETGEEIESFKGHFGPVHCCAFSSDGELYASGSEDGTVRLWQTIVGKTYGLWKYVDANGSDAAKAES</sequence>
<dbReference type="SUPFAM" id="SSF50978">
    <property type="entry name" value="WD40 repeat-like"/>
    <property type="match status" value="1"/>
</dbReference>
<dbReference type="GeneID" id="100903645"/>
<dbReference type="GO" id="GO:0032797">
    <property type="term" value="C:SMN complex"/>
    <property type="evidence" value="ECO:0007669"/>
    <property type="project" value="TreeGrafter"/>
</dbReference>
<dbReference type="InterPro" id="IPR015943">
    <property type="entry name" value="WD40/YVTN_repeat-like_dom_sf"/>
</dbReference>
<evidence type="ECO:0000313" key="8">
    <source>
        <dbReference type="Proteomes" id="UP000694867"/>
    </source>
</evidence>
<accession>A0AAJ6QQJ4</accession>
<dbReference type="GeneID" id="100906514"/>
<dbReference type="GO" id="GO:0003723">
    <property type="term" value="F:RNA binding"/>
    <property type="evidence" value="ECO:0007669"/>
    <property type="project" value="TreeGrafter"/>
</dbReference>
<dbReference type="InterPro" id="IPR036322">
    <property type="entry name" value="WD40_repeat_dom_sf"/>
</dbReference>
<evidence type="ECO:0000256" key="1">
    <source>
        <dbReference type="ARBA" id="ARBA00022574"/>
    </source>
</evidence>
<evidence type="ECO:0000256" key="3">
    <source>
        <dbReference type="ARBA" id="ARBA00022737"/>
    </source>
</evidence>
<dbReference type="PRINTS" id="PR00320">
    <property type="entry name" value="GPROTEINBRPT"/>
</dbReference>
<keyword evidence="1 7" id="KW-0853">WD repeat</keyword>
<gene>
    <name evidence="9" type="primary">LOC100903645</name>
    <name evidence="10" type="synonym">LOC100906514</name>
</gene>
<dbReference type="InterPro" id="IPR001680">
    <property type="entry name" value="WD40_rpt"/>
</dbReference>
<feature type="repeat" description="WD" evidence="7">
    <location>
        <begin position="58"/>
        <end position="99"/>
    </location>
</feature>
<feature type="repeat" description="WD" evidence="7">
    <location>
        <begin position="99"/>
        <end position="140"/>
    </location>
</feature>
<keyword evidence="4" id="KW-0508">mRNA splicing</keyword>
<dbReference type="PROSITE" id="PS00678">
    <property type="entry name" value="WD_REPEATS_1"/>
    <property type="match status" value="1"/>
</dbReference>
<dbReference type="AlphaFoldDB" id="A0AAJ6QQJ4"/>
<dbReference type="PROSITE" id="PS50294">
    <property type="entry name" value="WD_REPEATS_REGION"/>
    <property type="match status" value="3"/>
</dbReference>
<dbReference type="CDD" id="cd00200">
    <property type="entry name" value="WD40"/>
    <property type="match status" value="1"/>
</dbReference>
<dbReference type="PROSITE" id="PS50082">
    <property type="entry name" value="WD_REPEATS_2"/>
    <property type="match status" value="4"/>
</dbReference>
<evidence type="ECO:0000256" key="5">
    <source>
        <dbReference type="ARBA" id="ARBA00038394"/>
    </source>
</evidence>
<feature type="repeat" description="WD" evidence="7">
    <location>
        <begin position="143"/>
        <end position="184"/>
    </location>
</feature>
<keyword evidence="2" id="KW-0507">mRNA processing</keyword>
<keyword evidence="8" id="KW-1185">Reference proteome</keyword>
<dbReference type="Pfam" id="PF00400">
    <property type="entry name" value="WD40"/>
    <property type="match status" value="5"/>
</dbReference>